<reference evidence="8" key="1">
    <citation type="submission" date="2021-11" db="EMBL/GenBank/DDBJ databases">
        <title>Genome sequence.</title>
        <authorList>
            <person name="Sun Q."/>
        </authorList>
    </citation>
    <scope>NUCLEOTIDE SEQUENCE</scope>
    <source>
        <strain evidence="8">JC732</strain>
    </source>
</reference>
<evidence type="ECO:0000256" key="4">
    <source>
        <dbReference type="ARBA" id="ARBA00022692"/>
    </source>
</evidence>
<dbReference type="Proteomes" id="UP001139103">
    <property type="component" value="Unassembled WGS sequence"/>
</dbReference>
<comment type="subcellular location">
    <subcellularLocation>
        <location evidence="1">Cell membrane</location>
        <topology evidence="1">Multi-pass membrane protein</topology>
    </subcellularLocation>
</comment>
<comment type="caution">
    <text evidence="8">The sequence shown here is derived from an EMBL/GenBank/DDBJ whole genome shotgun (WGS) entry which is preliminary data.</text>
</comment>
<feature type="transmembrane region" description="Helical" evidence="7">
    <location>
        <begin position="51"/>
        <end position="70"/>
    </location>
</feature>
<dbReference type="RefSeq" id="WP_230222665.1">
    <property type="nucleotide sequence ID" value="NZ_JAJKFT010000010.1"/>
</dbReference>
<dbReference type="Pfam" id="PF01313">
    <property type="entry name" value="Bac_export_3"/>
    <property type="match status" value="1"/>
</dbReference>
<keyword evidence="8" id="KW-0966">Cell projection</keyword>
<organism evidence="8 9">
    <name type="scientific">Blastopirellula sediminis</name>
    <dbReference type="NCBI Taxonomy" id="2894196"/>
    <lineage>
        <taxon>Bacteria</taxon>
        <taxon>Pseudomonadati</taxon>
        <taxon>Planctomycetota</taxon>
        <taxon>Planctomycetia</taxon>
        <taxon>Pirellulales</taxon>
        <taxon>Pirellulaceae</taxon>
        <taxon>Blastopirellula</taxon>
    </lineage>
</organism>
<dbReference type="PANTHER" id="PTHR34040:SF2">
    <property type="entry name" value="FLAGELLAR BIOSYNTHETIC PROTEIN FLIQ"/>
    <property type="match status" value="1"/>
</dbReference>
<evidence type="ECO:0000256" key="7">
    <source>
        <dbReference type="SAM" id="Phobius"/>
    </source>
</evidence>
<evidence type="ECO:0000256" key="1">
    <source>
        <dbReference type="ARBA" id="ARBA00004651"/>
    </source>
</evidence>
<dbReference type="PIRSF" id="PIRSF004669">
    <property type="entry name" value="FliQ"/>
    <property type="match status" value="1"/>
</dbReference>
<keyword evidence="8" id="KW-0282">Flagellum</keyword>
<keyword evidence="6 7" id="KW-0472">Membrane</keyword>
<keyword evidence="5 7" id="KW-1133">Transmembrane helix</keyword>
<keyword evidence="3" id="KW-1003">Cell membrane</keyword>
<keyword evidence="9" id="KW-1185">Reference proteome</keyword>
<keyword evidence="4 7" id="KW-0812">Transmembrane</keyword>
<comment type="similarity">
    <text evidence="2">Belongs to the FliQ/MopD/SpaQ family.</text>
</comment>
<evidence type="ECO:0000313" key="9">
    <source>
        <dbReference type="Proteomes" id="UP001139103"/>
    </source>
</evidence>
<dbReference type="AlphaFoldDB" id="A0A9X1MRD1"/>
<gene>
    <name evidence="8" type="ORF">LOC68_21815</name>
</gene>
<dbReference type="PANTHER" id="PTHR34040">
    <property type="entry name" value="FLAGELLAR BIOSYNTHETIC PROTEIN FLIQ"/>
    <property type="match status" value="1"/>
</dbReference>
<dbReference type="EMBL" id="JAJKFT010000010">
    <property type="protein sequence ID" value="MCC9631037.1"/>
    <property type="molecule type" value="Genomic_DNA"/>
</dbReference>
<protein>
    <submittedName>
        <fullName evidence="8">Flagellar biosynthetic protein FliQ</fullName>
    </submittedName>
</protein>
<dbReference type="GO" id="GO:0009306">
    <property type="term" value="P:protein secretion"/>
    <property type="evidence" value="ECO:0007669"/>
    <property type="project" value="InterPro"/>
</dbReference>
<evidence type="ECO:0000256" key="6">
    <source>
        <dbReference type="ARBA" id="ARBA00023136"/>
    </source>
</evidence>
<sequence>MDVTTTVDLTREAMLVALWISAPALIVGMLVGLAIGLLQALTQIQDQTVSFVPKLLAMAAAMLLALPWVLERLMIYTETLVTHIPDRIMGG</sequence>
<evidence type="ECO:0000313" key="8">
    <source>
        <dbReference type="EMBL" id="MCC9631037.1"/>
    </source>
</evidence>
<dbReference type="PRINTS" id="PR00952">
    <property type="entry name" value="TYPE3IMQPROT"/>
</dbReference>
<evidence type="ECO:0000256" key="2">
    <source>
        <dbReference type="ARBA" id="ARBA00006156"/>
    </source>
</evidence>
<dbReference type="InterPro" id="IPR002191">
    <property type="entry name" value="Bac_export_3"/>
</dbReference>
<keyword evidence="8" id="KW-0969">Cilium</keyword>
<feature type="transmembrane region" description="Helical" evidence="7">
    <location>
        <begin position="16"/>
        <end position="39"/>
    </location>
</feature>
<evidence type="ECO:0000256" key="3">
    <source>
        <dbReference type="ARBA" id="ARBA00022475"/>
    </source>
</evidence>
<proteinExistence type="inferred from homology"/>
<name>A0A9X1MRD1_9BACT</name>
<evidence type="ECO:0000256" key="5">
    <source>
        <dbReference type="ARBA" id="ARBA00022989"/>
    </source>
</evidence>
<accession>A0A9X1MRD1</accession>
<dbReference type="GO" id="GO:0005886">
    <property type="term" value="C:plasma membrane"/>
    <property type="evidence" value="ECO:0007669"/>
    <property type="project" value="UniProtKB-SubCell"/>
</dbReference>